<feature type="domain" description="Orange" evidence="1">
    <location>
        <begin position="62"/>
        <end position="97"/>
    </location>
</feature>
<proteinExistence type="predicted"/>
<accession>A0A8X6GV27</accession>
<gene>
    <name evidence="2" type="primary">AVEN_62195_1</name>
    <name evidence="2" type="ORF">TNCT_166251</name>
</gene>
<comment type="caution">
    <text evidence="2">The sequence shown here is derived from an EMBL/GenBank/DDBJ whole genome shotgun (WGS) entry which is preliminary data.</text>
</comment>
<keyword evidence="3" id="KW-1185">Reference proteome</keyword>
<dbReference type="InterPro" id="IPR003650">
    <property type="entry name" value="Orange_dom"/>
</dbReference>
<reference evidence="2" key="1">
    <citation type="submission" date="2020-07" db="EMBL/GenBank/DDBJ databases">
        <title>Multicomponent nature underlies the extraordinary mechanical properties of spider dragline silk.</title>
        <authorList>
            <person name="Kono N."/>
            <person name="Nakamura H."/>
            <person name="Mori M."/>
            <person name="Yoshida Y."/>
            <person name="Ohtoshi R."/>
            <person name="Malay A.D."/>
            <person name="Moran D.A.P."/>
            <person name="Tomita M."/>
            <person name="Numata K."/>
            <person name="Arakawa K."/>
        </authorList>
    </citation>
    <scope>NUCLEOTIDE SEQUENCE</scope>
</reference>
<evidence type="ECO:0000313" key="2">
    <source>
        <dbReference type="EMBL" id="GFR11788.1"/>
    </source>
</evidence>
<organism evidence="2 3">
    <name type="scientific">Trichonephila clavata</name>
    <name type="common">Joro spider</name>
    <name type="synonym">Nephila clavata</name>
    <dbReference type="NCBI Taxonomy" id="2740835"/>
    <lineage>
        <taxon>Eukaryota</taxon>
        <taxon>Metazoa</taxon>
        <taxon>Ecdysozoa</taxon>
        <taxon>Arthropoda</taxon>
        <taxon>Chelicerata</taxon>
        <taxon>Arachnida</taxon>
        <taxon>Araneae</taxon>
        <taxon>Araneomorphae</taxon>
        <taxon>Entelegynae</taxon>
        <taxon>Araneoidea</taxon>
        <taxon>Nephilidae</taxon>
        <taxon>Trichonephila</taxon>
    </lineage>
</organism>
<dbReference type="GO" id="GO:0006355">
    <property type="term" value="P:regulation of DNA-templated transcription"/>
    <property type="evidence" value="ECO:0007669"/>
    <property type="project" value="InterPro"/>
</dbReference>
<evidence type="ECO:0000259" key="1">
    <source>
        <dbReference type="PROSITE" id="PS51054"/>
    </source>
</evidence>
<dbReference type="PROSITE" id="PS51054">
    <property type="entry name" value="ORANGE"/>
    <property type="match status" value="1"/>
</dbReference>
<dbReference type="Gene3D" id="6.10.250.980">
    <property type="match status" value="1"/>
</dbReference>
<dbReference type="Pfam" id="PF07527">
    <property type="entry name" value="Hairy_orange"/>
    <property type="match status" value="1"/>
</dbReference>
<dbReference type="AlphaFoldDB" id="A0A8X6GV27"/>
<dbReference type="GO" id="GO:0003677">
    <property type="term" value="F:DNA binding"/>
    <property type="evidence" value="ECO:0007669"/>
    <property type="project" value="InterPro"/>
</dbReference>
<dbReference type="SUPFAM" id="SSF158457">
    <property type="entry name" value="Orange domain-like"/>
    <property type="match status" value="1"/>
</dbReference>
<sequence>MIFDIDMSKNNVYELDILLKTLFDDKSYLSIGYRIMPNIPEHSEEYDLEASAAEEDKFTELFLTGFQACAKEALRFLLEDEGLSPEHPLPSGLNEHLVRQQCHLAEALQNDSGVDLEESFLTLTTDGSTTAESLSNHIMNSSELAAGFAETILQQVMHDSFLKEITQRTLMCENEASENYSRTEILNSNKNISKCKDNMNSEKATR</sequence>
<protein>
    <submittedName>
        <fullName evidence="2">Orange domain-containing protein</fullName>
    </submittedName>
</protein>
<dbReference type="EMBL" id="BMAO01006817">
    <property type="protein sequence ID" value="GFR11788.1"/>
    <property type="molecule type" value="Genomic_DNA"/>
</dbReference>
<evidence type="ECO:0000313" key="3">
    <source>
        <dbReference type="Proteomes" id="UP000887116"/>
    </source>
</evidence>
<dbReference type="Proteomes" id="UP000887116">
    <property type="component" value="Unassembled WGS sequence"/>
</dbReference>
<name>A0A8X6GV27_TRICU</name>
<dbReference type="OrthoDB" id="7693256at2759"/>